<keyword evidence="4" id="KW-1185">Reference proteome</keyword>
<reference evidence="3" key="1">
    <citation type="submission" date="2023-10" db="EMBL/GenBank/DDBJ databases">
        <authorList>
            <person name="Chen Y."/>
            <person name="Shah S."/>
            <person name="Dougan E. K."/>
            <person name="Thang M."/>
            <person name="Chan C."/>
        </authorList>
    </citation>
    <scope>NUCLEOTIDE SEQUENCE [LARGE SCALE GENOMIC DNA]</scope>
</reference>
<dbReference type="Proteomes" id="UP001189429">
    <property type="component" value="Unassembled WGS sequence"/>
</dbReference>
<comment type="caution">
    <text evidence="3">The sequence shown here is derived from an EMBL/GenBank/DDBJ whole genome shotgun (WGS) entry which is preliminary data.</text>
</comment>
<dbReference type="EMBL" id="CAUYUJ010000146">
    <property type="protein sequence ID" value="CAK0788952.1"/>
    <property type="molecule type" value="Genomic_DNA"/>
</dbReference>
<dbReference type="PANTHER" id="PTHR11439:SF483">
    <property type="entry name" value="PEPTIDE SYNTHASE GLIP-LIKE, PUTATIVE (AFU_ORTHOLOGUE AFUA_3G12920)-RELATED"/>
    <property type="match status" value="1"/>
</dbReference>
<organism evidence="3 4">
    <name type="scientific">Prorocentrum cordatum</name>
    <dbReference type="NCBI Taxonomy" id="2364126"/>
    <lineage>
        <taxon>Eukaryota</taxon>
        <taxon>Sar</taxon>
        <taxon>Alveolata</taxon>
        <taxon>Dinophyceae</taxon>
        <taxon>Prorocentrales</taxon>
        <taxon>Prorocentraceae</taxon>
        <taxon>Prorocentrum</taxon>
    </lineage>
</organism>
<evidence type="ECO:0000256" key="1">
    <source>
        <dbReference type="SAM" id="MobiDB-lite"/>
    </source>
</evidence>
<sequence>MALQQVRGTPTTIQEERAYPWPDTDDKGPIYASMLPAAGASIFEDDDADYLMIDSGAGITTCPMVFAEAEPQGSSNWIAPKNLPPLEAATGQSIIHTGVCEVNAIATALDQQQEIFQMRFQITNVKCPIVAQLNLLEAGFVPKYGLYSSVLEAPSGRIFPVAQQDRTRYMKMKRVVTASGPAVTIAPLRQPAVWFDYSFPGMKGTDDMMTLLVCLDFESSAIESANVVGKGAVDYGIKVLVQAVQHWGRKRAVASCDQENAITVGPRLESKSKGLIEAAGGRVQPLIRTLAHTANAHYNVELKPSEPISSWLARHAGWILTRFTVREDGLTPHRRLKGRDYHGQIAEFAETAMHKLPRGPAGKMGASWDKGIWLGKVNVSDEHMIGAPRGRAFARSIARRPDENRWNKNLFRQITCTPVDPKATLPAQEAVNRPRYLTKGSLNRLGRALGCPACDQTGQHHTTECTARLGALLGAEDIAKGLAAQEESAEMMVQDPAEITEGVKRQVSEKEEKPESKKARVVGGLAVNATSMELRAVDLGEYAAEPHEEKDLSNVEGALSGQLLPAEKVREGRARERAKMKGHGAFKRAHVTEANRKRARGKWLQDWKVGTDTARCTFVAMQFARLALVPAATFRSHMKVYLIRLWDISNAFFHSEMDDDVCVVPPSGEEEPNVVWQLRKALHGTRRASKLFQHKVIATLTDQGFIRMSATVTVFYHVQKGIYIVVHGDDFMAVGTHDDLRWLNKILEAKFEVKRSPFAGPQRLEVATSGHFLKRTASWTEKGFHWESPASKSIGKEVPTALDKLGHAEKKLFQSAAPTALHLAADRPDIQFATSWIMRGTQEPLVLHELKLKRLAAYLATHPQMMWNFEYQELPSELTIVTDSDWAGDEVTRRSRGGGFEYVGKARIDSWAGQQATRALSSGEAGYAEMTNGAARGIFTKNLFEEMGIKMTVAVRGDSTAAIGTCSRLGVGRIRHLDVKHLRLQEKVAEKEVRTAKVPTAENAADLITEALDPARHHELVKRLPMT</sequence>
<accession>A0ABN9P8A2</accession>
<dbReference type="InterPro" id="IPR013103">
    <property type="entry name" value="RVT_2"/>
</dbReference>
<gene>
    <name evidence="3" type="ORF">PCOR1329_LOCUS661</name>
</gene>
<feature type="compositionally biased region" description="Basic and acidic residues" evidence="1">
    <location>
        <begin position="14"/>
        <end position="25"/>
    </location>
</feature>
<protein>
    <recommendedName>
        <fullName evidence="2">Reverse transcriptase Ty1/copia-type domain-containing protein</fullName>
    </recommendedName>
</protein>
<proteinExistence type="predicted"/>
<name>A0ABN9P8A2_9DINO</name>
<feature type="compositionally biased region" description="Polar residues" evidence="1">
    <location>
        <begin position="1"/>
        <end position="13"/>
    </location>
</feature>
<evidence type="ECO:0000313" key="3">
    <source>
        <dbReference type="EMBL" id="CAK0788952.1"/>
    </source>
</evidence>
<dbReference type="Pfam" id="PF07727">
    <property type="entry name" value="RVT_2"/>
    <property type="match status" value="1"/>
</dbReference>
<evidence type="ECO:0000313" key="4">
    <source>
        <dbReference type="Proteomes" id="UP001189429"/>
    </source>
</evidence>
<feature type="domain" description="Reverse transcriptase Ty1/copia-type" evidence="2">
    <location>
        <begin position="640"/>
        <end position="754"/>
    </location>
</feature>
<evidence type="ECO:0000259" key="2">
    <source>
        <dbReference type="Pfam" id="PF07727"/>
    </source>
</evidence>
<feature type="region of interest" description="Disordered" evidence="1">
    <location>
        <begin position="1"/>
        <end position="25"/>
    </location>
</feature>
<dbReference type="CDD" id="cd09272">
    <property type="entry name" value="RNase_HI_RT_Ty1"/>
    <property type="match status" value="1"/>
</dbReference>
<dbReference type="PANTHER" id="PTHR11439">
    <property type="entry name" value="GAG-POL-RELATED RETROTRANSPOSON"/>
    <property type="match status" value="1"/>
</dbReference>